<dbReference type="AlphaFoldDB" id="A0A3R7GIS1"/>
<accession>A0A3R7GIS1</accession>
<dbReference type="Pfam" id="PF13366">
    <property type="entry name" value="PDDEXK_3"/>
    <property type="match status" value="1"/>
</dbReference>
<sequence>MLEIHNDVKLQQPIKNVSEFWNGLNKLVIQVSHNDVELRESIKGAVAFEKEIMGLVKHVYTMLGSEQSEGTYQKLLRTEICKRNIVCKEEVEIPIMYDGERLGSRRADLIVELHDGTVYILELKHVKALTQENLRQLKYYMEQFKIPQGMLINFPKIESSFPDVSDEIKDNFEHEELLGTYPEEKKAKTKTDSPILTIISLKNSLISKDLSTH</sequence>
<dbReference type="Proteomes" id="UP000285624">
    <property type="component" value="Unassembled WGS sequence"/>
</dbReference>
<dbReference type="EMBL" id="JPWV03000547">
    <property type="protein sequence ID" value="KAG2508721.1"/>
    <property type="molecule type" value="Genomic_DNA"/>
</dbReference>
<dbReference type="Proteomes" id="UP000785171">
    <property type="component" value="Unassembled WGS sequence"/>
</dbReference>
<comment type="caution">
    <text evidence="2">The sequence shown here is derived from an EMBL/GenBank/DDBJ whole genome shotgun (WGS) entry which is preliminary data.</text>
</comment>
<organism evidence="2 5">
    <name type="scientific">Phytophthora kernoviae</name>
    <dbReference type="NCBI Taxonomy" id="325452"/>
    <lineage>
        <taxon>Eukaryota</taxon>
        <taxon>Sar</taxon>
        <taxon>Stramenopiles</taxon>
        <taxon>Oomycota</taxon>
        <taxon>Peronosporomycetes</taxon>
        <taxon>Peronosporales</taxon>
        <taxon>Peronosporaceae</taxon>
        <taxon>Phytophthora</taxon>
    </lineage>
</organism>
<dbReference type="InterPro" id="IPR026350">
    <property type="entry name" value="GxxExxY"/>
</dbReference>
<protein>
    <recommendedName>
        <fullName evidence="6">GxxExxY protein</fullName>
    </recommendedName>
</protein>
<dbReference type="Gene3D" id="3.90.320.10">
    <property type="match status" value="1"/>
</dbReference>
<dbReference type="Proteomes" id="UP000285883">
    <property type="component" value="Unassembled WGS sequence"/>
</dbReference>
<evidence type="ECO:0000313" key="1">
    <source>
        <dbReference type="EMBL" id="KAG2508721.1"/>
    </source>
</evidence>
<reference evidence="1" key="1">
    <citation type="journal article" date="2015" name="Genom Data">
        <title>Genome sequences of six Phytophthora species associated with forests in New Zealand.</title>
        <authorList>
            <person name="Studholme D.J."/>
            <person name="McDougal R.L."/>
            <person name="Sambles C."/>
            <person name="Hansen E."/>
            <person name="Hardy G."/>
            <person name="Grant M."/>
            <person name="Ganley R.J."/>
            <person name="Williams N.M."/>
        </authorList>
    </citation>
    <scope>NUCLEOTIDE SEQUENCE</scope>
    <source>
        <strain evidence="1">NZFS 2646</strain>
    </source>
</reference>
<evidence type="ECO:0000313" key="2">
    <source>
        <dbReference type="EMBL" id="RLN06187.1"/>
    </source>
</evidence>
<evidence type="ECO:0000313" key="4">
    <source>
        <dbReference type="Proteomes" id="UP000285624"/>
    </source>
</evidence>
<dbReference type="EMBL" id="MBDN02000368">
    <property type="protein sequence ID" value="RLN75877.1"/>
    <property type="molecule type" value="Genomic_DNA"/>
</dbReference>
<dbReference type="EMBL" id="MAYM02002005">
    <property type="protein sequence ID" value="RLN06187.1"/>
    <property type="molecule type" value="Genomic_DNA"/>
</dbReference>
<reference evidence="1" key="3">
    <citation type="submission" date="2020-06" db="EMBL/GenBank/DDBJ databases">
        <authorList>
            <person name="Studholme D.J."/>
        </authorList>
    </citation>
    <scope>NUCLEOTIDE SEQUENCE</scope>
    <source>
        <strain evidence="1">NZFS 2646</strain>
    </source>
</reference>
<proteinExistence type="predicted"/>
<keyword evidence="4" id="KW-1185">Reference proteome</keyword>
<gene>
    <name evidence="2" type="ORF">BBI17_007940</name>
    <name evidence="3" type="ORF">BBO99_00007989</name>
    <name evidence="1" type="ORF">JM16_008306</name>
</gene>
<dbReference type="InterPro" id="IPR011604">
    <property type="entry name" value="PDDEXK-like_dom_sf"/>
</dbReference>
<evidence type="ECO:0000313" key="5">
    <source>
        <dbReference type="Proteomes" id="UP000285883"/>
    </source>
</evidence>
<name>A0A3R7GIS1_9STRA</name>
<evidence type="ECO:0008006" key="6">
    <source>
        <dbReference type="Google" id="ProtNLM"/>
    </source>
</evidence>
<dbReference type="NCBIfam" id="TIGR04256">
    <property type="entry name" value="GxxExxY"/>
    <property type="match status" value="1"/>
</dbReference>
<evidence type="ECO:0000313" key="3">
    <source>
        <dbReference type="EMBL" id="RLN75877.1"/>
    </source>
</evidence>
<reference evidence="4 5" key="2">
    <citation type="submission" date="2018-07" db="EMBL/GenBank/DDBJ databases">
        <title>Genome sequencing of oomycete isolates from Chile give support for New Zealand origin for Phytophthora kernoviae and make available the first Nothophytophthora sp. genome.</title>
        <authorList>
            <person name="Studholme D.J."/>
            <person name="Sanfuentes E."/>
            <person name="Panda P."/>
            <person name="Hill R."/>
            <person name="Sambles C."/>
            <person name="Grant M."/>
            <person name="Williams N.M."/>
            <person name="Mcdougal R.L."/>
        </authorList>
    </citation>
    <scope>NUCLEOTIDE SEQUENCE [LARGE SCALE GENOMIC DNA]</scope>
    <source>
        <strain evidence="2">Chile2</strain>
        <strain evidence="3">Chile4</strain>
    </source>
</reference>